<evidence type="ECO:0000256" key="3">
    <source>
        <dbReference type="RuleBase" id="RU000363"/>
    </source>
</evidence>
<comment type="caution">
    <text evidence="4">The sequence shown here is derived from an EMBL/GenBank/DDBJ whole genome shotgun (WGS) entry which is preliminary data.</text>
</comment>
<name>A0A849A7E6_9ACTN</name>
<dbReference type="GO" id="GO:0016616">
    <property type="term" value="F:oxidoreductase activity, acting on the CH-OH group of donors, NAD or NADP as acceptor"/>
    <property type="evidence" value="ECO:0007669"/>
    <property type="project" value="TreeGrafter"/>
</dbReference>
<dbReference type="Proteomes" id="UP000562984">
    <property type="component" value="Unassembled WGS sequence"/>
</dbReference>
<dbReference type="SUPFAM" id="SSF51735">
    <property type="entry name" value="NAD(P)-binding Rossmann-fold domains"/>
    <property type="match status" value="1"/>
</dbReference>
<dbReference type="Pfam" id="PF00106">
    <property type="entry name" value="adh_short"/>
    <property type="match status" value="1"/>
</dbReference>
<keyword evidence="2" id="KW-0560">Oxidoreductase</keyword>
<dbReference type="PRINTS" id="PR00080">
    <property type="entry name" value="SDRFAMILY"/>
</dbReference>
<accession>A0A849A7E6</accession>
<dbReference type="AlphaFoldDB" id="A0A849A7E6"/>
<evidence type="ECO:0000256" key="1">
    <source>
        <dbReference type="ARBA" id="ARBA00006484"/>
    </source>
</evidence>
<keyword evidence="5" id="KW-1185">Reference proteome</keyword>
<protein>
    <submittedName>
        <fullName evidence="4">SDR family NAD(P)-dependent oxidoreductase</fullName>
    </submittedName>
</protein>
<dbReference type="PANTHER" id="PTHR42760">
    <property type="entry name" value="SHORT-CHAIN DEHYDROGENASES/REDUCTASES FAMILY MEMBER"/>
    <property type="match status" value="1"/>
</dbReference>
<proteinExistence type="inferred from homology"/>
<comment type="similarity">
    <text evidence="1 3">Belongs to the short-chain dehydrogenases/reductases (SDR) family.</text>
</comment>
<reference evidence="4 5" key="1">
    <citation type="submission" date="2020-05" db="EMBL/GenBank/DDBJ databases">
        <title>Nakamurella sp. DB0629 isolated from air conditioner.</title>
        <authorList>
            <person name="Kim D.H."/>
            <person name="Kim D.-U."/>
        </authorList>
    </citation>
    <scope>NUCLEOTIDE SEQUENCE [LARGE SCALE GENOMIC DNA]</scope>
    <source>
        <strain evidence="4 5">DB0629</strain>
    </source>
</reference>
<sequence length="249" mass="25016">MSQESEPTRVSVVTGASRGIGAAVADRLADLGFAVVGTAQTPAAADAVAARLRARGAEATGIAVDVADPEAVAQLADAVADRYPAVDVLINNAGAVPEATAPRAPLADPGAVRQTLAVNLAGPMYVTDALLPLLRNSPAARIVNVSTRMGSLAEQDDPAAPFYAMTVPAYQAAKAGLNSLTISLAKLLSDTGIVVTSVCPGFVRTDLTPANKDAPLAPEQAAEVVVRAATAPAGAASGTFVDASGPIRW</sequence>
<evidence type="ECO:0000313" key="5">
    <source>
        <dbReference type="Proteomes" id="UP000562984"/>
    </source>
</evidence>
<organism evidence="4 5">
    <name type="scientific">Nakamurella aerolata</name>
    <dbReference type="NCBI Taxonomy" id="1656892"/>
    <lineage>
        <taxon>Bacteria</taxon>
        <taxon>Bacillati</taxon>
        <taxon>Actinomycetota</taxon>
        <taxon>Actinomycetes</taxon>
        <taxon>Nakamurellales</taxon>
        <taxon>Nakamurellaceae</taxon>
        <taxon>Nakamurella</taxon>
    </lineage>
</organism>
<dbReference type="Gene3D" id="3.40.50.720">
    <property type="entry name" value="NAD(P)-binding Rossmann-like Domain"/>
    <property type="match status" value="1"/>
</dbReference>
<evidence type="ECO:0000313" key="4">
    <source>
        <dbReference type="EMBL" id="NNG36469.1"/>
    </source>
</evidence>
<dbReference type="InterPro" id="IPR002347">
    <property type="entry name" value="SDR_fam"/>
</dbReference>
<dbReference type="PANTHER" id="PTHR42760:SF133">
    <property type="entry name" value="3-OXOACYL-[ACYL-CARRIER-PROTEIN] REDUCTASE"/>
    <property type="match status" value="1"/>
</dbReference>
<dbReference type="InterPro" id="IPR036291">
    <property type="entry name" value="NAD(P)-bd_dom_sf"/>
</dbReference>
<dbReference type="PRINTS" id="PR00081">
    <property type="entry name" value="GDHRDH"/>
</dbReference>
<evidence type="ECO:0000256" key="2">
    <source>
        <dbReference type="ARBA" id="ARBA00023002"/>
    </source>
</evidence>
<gene>
    <name evidence="4" type="ORF">HKD39_12260</name>
</gene>
<dbReference type="EMBL" id="JABEND010000006">
    <property type="protein sequence ID" value="NNG36469.1"/>
    <property type="molecule type" value="Genomic_DNA"/>
</dbReference>